<evidence type="ECO:0000313" key="2">
    <source>
        <dbReference type="Proteomes" id="UP000033428"/>
    </source>
</evidence>
<sequence length="88" mass="10103">MKNETYEEYLKEKAKSFEEKCVFCGECCGSKDDPCSKLLKNPNGNFFCEDYENRLGPQKTISGKGFTCVSIREHIANKTTRINCAYNR</sequence>
<gene>
    <name evidence="1" type="ORF">OMAG_002359</name>
</gene>
<comment type="caution">
    <text evidence="1">The sequence shown here is derived from an EMBL/GenBank/DDBJ whole genome shotgun (WGS) entry which is preliminary data.</text>
</comment>
<reference evidence="1 2" key="1">
    <citation type="submission" date="2015-02" db="EMBL/GenBank/DDBJ databases">
        <title>Single-cell genomics of uncultivated deep-branching MTB reveals a conserved set of magnetosome genes.</title>
        <authorList>
            <person name="Kolinko S."/>
            <person name="Richter M."/>
            <person name="Glockner F.O."/>
            <person name="Brachmann A."/>
            <person name="Schuler D."/>
        </authorList>
    </citation>
    <scope>NUCLEOTIDE SEQUENCE [LARGE SCALE GENOMIC DNA]</scope>
    <source>
        <strain evidence="1">SKK-01</strain>
    </source>
</reference>
<name>A0A0F0CKL9_9BACT</name>
<dbReference type="AlphaFoldDB" id="A0A0F0CKL9"/>
<dbReference type="EMBL" id="JYNY01000489">
    <property type="protein sequence ID" value="KJJ83772.1"/>
    <property type="molecule type" value="Genomic_DNA"/>
</dbReference>
<accession>A0A0F0CKL9</accession>
<proteinExistence type="predicted"/>
<protein>
    <submittedName>
        <fullName evidence="1">Uncharacterized protein</fullName>
    </submittedName>
</protein>
<evidence type="ECO:0000313" key="1">
    <source>
        <dbReference type="EMBL" id="KJJ83772.1"/>
    </source>
</evidence>
<organism evidence="1 2">
    <name type="scientific">Candidatus Omnitrophus magneticus</name>
    <dbReference type="NCBI Taxonomy" id="1609969"/>
    <lineage>
        <taxon>Bacteria</taxon>
        <taxon>Pseudomonadati</taxon>
        <taxon>Candidatus Omnitrophota</taxon>
        <taxon>Candidatus Omnitrophus</taxon>
    </lineage>
</organism>
<dbReference type="Proteomes" id="UP000033428">
    <property type="component" value="Unassembled WGS sequence"/>
</dbReference>
<keyword evidence="2" id="KW-1185">Reference proteome</keyword>